<evidence type="ECO:0000256" key="1">
    <source>
        <dbReference type="ARBA" id="ARBA00022723"/>
    </source>
</evidence>
<keyword evidence="1" id="KW-0479">Metal-binding</keyword>
<protein>
    <recommendedName>
        <fullName evidence="4">Leucyl aminopeptidase</fullName>
    </recommendedName>
</protein>
<comment type="caution">
    <text evidence="2">The sequence shown here is derived from an EMBL/GenBank/DDBJ whole genome shotgun (WGS) entry which is preliminary data.</text>
</comment>
<dbReference type="STRING" id="1300222.I532_15876"/>
<name>M8DXT9_9BACL</name>
<dbReference type="PANTHER" id="PTHR34448:SF1">
    <property type="entry name" value="BLL6088 PROTEIN"/>
    <property type="match status" value="1"/>
</dbReference>
<evidence type="ECO:0008006" key="4">
    <source>
        <dbReference type="Google" id="ProtNLM"/>
    </source>
</evidence>
<dbReference type="RefSeq" id="WP_003389425.1">
    <property type="nucleotide sequence ID" value="NZ_APBN01000006.1"/>
</dbReference>
<evidence type="ECO:0000313" key="2">
    <source>
        <dbReference type="EMBL" id="EMT51836.1"/>
    </source>
</evidence>
<dbReference type="PANTHER" id="PTHR34448">
    <property type="entry name" value="AMINOPEPTIDASE"/>
    <property type="match status" value="1"/>
</dbReference>
<dbReference type="EMBL" id="APBN01000006">
    <property type="protein sequence ID" value="EMT51836.1"/>
    <property type="molecule type" value="Genomic_DNA"/>
</dbReference>
<dbReference type="InterPro" id="IPR052170">
    <property type="entry name" value="M29_Exopeptidase"/>
</dbReference>
<proteinExistence type="predicted"/>
<dbReference type="InterPro" id="IPR058739">
    <property type="entry name" value="NicX"/>
</dbReference>
<sequence length="320" mass="33972">MNKFIIQSAFNVMKNGLKVKPGEEVVIVADDKQNEQLVDAFTTAGALLGAKTGKVIYPVVSTQNEEPMGIVAESLKSADAAVVLPVVSITHVEAIRQARKQGTRVLVCSGLDERMMTGAVNADYEKMSELTSQFVAMLESAETVRVTCPNGTDITFPIKGRSTMAVDGICEEAGQWNFAPAGTTATAPLEGATNGTMVFDGSLAPFGIVDKPVVLKVADGMITEIEGGNTAVEFEALLRSFNNPNVYNIAEIGIGTNDKAVLSGKLIEDERILGAFHVGIGKSLNIGGNVDAPFHTDGMILKPTMWIDNRLVVENGTILV</sequence>
<dbReference type="OrthoDB" id="9803993at2"/>
<reference evidence="2 3" key="1">
    <citation type="submission" date="2013-03" db="EMBL/GenBank/DDBJ databases">
        <title>Assembly of a new bacterial strain Brevibacillus borstelensis AK1.</title>
        <authorList>
            <person name="Rajan I."/>
            <person name="PoliReddy D."/>
            <person name="Sugumar T."/>
            <person name="Rathinam K."/>
            <person name="Alqarawi S."/>
            <person name="Khalil A.B."/>
            <person name="Sivakumar N."/>
        </authorList>
    </citation>
    <scope>NUCLEOTIDE SEQUENCE [LARGE SCALE GENOMIC DNA]</scope>
    <source>
        <strain evidence="2 3">AK1</strain>
    </source>
</reference>
<dbReference type="Pfam" id="PF26233">
    <property type="entry name" value="NicX"/>
    <property type="match status" value="1"/>
</dbReference>
<dbReference type="SUPFAM" id="SSF144052">
    <property type="entry name" value="Thermophilic metalloprotease-like"/>
    <property type="match status" value="1"/>
</dbReference>
<dbReference type="AlphaFoldDB" id="M8DXT9"/>
<organism evidence="2 3">
    <name type="scientific">Brevibacillus borstelensis AK1</name>
    <dbReference type="NCBI Taxonomy" id="1300222"/>
    <lineage>
        <taxon>Bacteria</taxon>
        <taxon>Bacillati</taxon>
        <taxon>Bacillota</taxon>
        <taxon>Bacilli</taxon>
        <taxon>Bacillales</taxon>
        <taxon>Paenibacillaceae</taxon>
        <taxon>Brevibacillus</taxon>
    </lineage>
</organism>
<accession>M8DXT9</accession>
<dbReference type="Proteomes" id="UP000012081">
    <property type="component" value="Unassembled WGS sequence"/>
</dbReference>
<dbReference type="GO" id="GO:0046872">
    <property type="term" value="F:metal ion binding"/>
    <property type="evidence" value="ECO:0007669"/>
    <property type="project" value="UniProtKB-KW"/>
</dbReference>
<dbReference type="PATRIC" id="fig|1300222.3.peg.3322"/>
<gene>
    <name evidence="2" type="ORF">I532_15876</name>
</gene>
<evidence type="ECO:0000313" key="3">
    <source>
        <dbReference type="Proteomes" id="UP000012081"/>
    </source>
</evidence>
<keyword evidence="3" id="KW-1185">Reference proteome</keyword>